<evidence type="ECO:0000256" key="1">
    <source>
        <dbReference type="SAM" id="MobiDB-lite"/>
    </source>
</evidence>
<dbReference type="EMBL" id="JHEG04000001">
    <property type="protein sequence ID" value="KAF3888558.1"/>
    <property type="molecule type" value="Genomic_DNA"/>
</dbReference>
<proteinExistence type="predicted"/>
<dbReference type="AlphaFoldDB" id="A0A0C1N5Z8"/>
<evidence type="ECO:0000313" key="4">
    <source>
        <dbReference type="Proteomes" id="UP000029738"/>
    </source>
</evidence>
<organism evidence="3">
    <name type="scientific">Tolypothrix bouteillei VB521301</name>
    <dbReference type="NCBI Taxonomy" id="1479485"/>
    <lineage>
        <taxon>Bacteria</taxon>
        <taxon>Bacillati</taxon>
        <taxon>Cyanobacteriota</taxon>
        <taxon>Cyanophyceae</taxon>
        <taxon>Nostocales</taxon>
        <taxon>Tolypothrichaceae</taxon>
        <taxon>Tolypothrix</taxon>
    </lineage>
</organism>
<accession>A0A0C1N5Z8</accession>
<sequence>MDYRIEKLLNRQIELIERLQDRADEILDWRTSPDNAEAVLGYFEALECAVESLEGLSESYQKSKDWNFEDNKERKRDRNKDDEDRNDYRISSRDGDDRDEYQDRRRL</sequence>
<name>A0A0C1N5Z8_9CYAN</name>
<reference evidence="3" key="1">
    <citation type="journal article" date="2015" name="Genome Announc.">
        <title>Draft Genome Sequence of Tolypothrix boutellei Strain VB521301.</title>
        <authorList>
            <person name="Chandrababunaidu M.M."/>
            <person name="Singh D."/>
            <person name="Sen D."/>
            <person name="Bhan S."/>
            <person name="Das S."/>
            <person name="Gupta A."/>
            <person name="Adhikary S.P."/>
            <person name="Tripathy S."/>
        </authorList>
    </citation>
    <scope>NUCLEOTIDE SEQUENCE</scope>
    <source>
        <strain evidence="3">VB521301</strain>
    </source>
</reference>
<feature type="region of interest" description="Disordered" evidence="1">
    <location>
        <begin position="67"/>
        <end position="107"/>
    </location>
</feature>
<evidence type="ECO:0000313" key="3">
    <source>
        <dbReference type="EMBL" id="KIE07906.1"/>
    </source>
</evidence>
<dbReference type="EMBL" id="JHEG02000059">
    <property type="protein sequence ID" value="KIE07906.1"/>
    <property type="molecule type" value="Genomic_DNA"/>
</dbReference>
<comment type="caution">
    <text evidence="3">The sequence shown here is derived from an EMBL/GenBank/DDBJ whole genome shotgun (WGS) entry which is preliminary data.</text>
</comment>
<keyword evidence="4" id="KW-1185">Reference proteome</keyword>
<dbReference type="OrthoDB" id="517407at2"/>
<dbReference type="Proteomes" id="UP000029738">
    <property type="component" value="Unassembled WGS sequence"/>
</dbReference>
<protein>
    <submittedName>
        <fullName evidence="3">Uncharacterized protein</fullName>
    </submittedName>
</protein>
<dbReference type="RefSeq" id="WP_038083626.1">
    <property type="nucleotide sequence ID" value="NZ_JHEG04000001.1"/>
</dbReference>
<reference evidence="2" key="2">
    <citation type="submission" date="2019-11" db="EMBL/GenBank/DDBJ databases">
        <title>Improved Assembly of Tolypothrix boutellei genome.</title>
        <authorList>
            <person name="Sarangi A.N."/>
            <person name="Mukherjee M."/>
            <person name="Ghosh S."/>
            <person name="Singh D."/>
            <person name="Das A."/>
            <person name="Kant S."/>
            <person name="Prusty A."/>
            <person name="Tripathy S."/>
        </authorList>
    </citation>
    <scope>NUCLEOTIDE SEQUENCE</scope>
    <source>
        <strain evidence="2">VB521301</strain>
    </source>
</reference>
<evidence type="ECO:0000313" key="2">
    <source>
        <dbReference type="EMBL" id="KAF3888558.1"/>
    </source>
</evidence>
<gene>
    <name evidence="3" type="ORF">DA73_0243850</name>
    <name evidence="2" type="ORF">DA73_0400026090</name>
</gene>